<evidence type="ECO:0000256" key="1">
    <source>
        <dbReference type="ARBA" id="ARBA00008791"/>
    </source>
</evidence>
<dbReference type="RefSeq" id="WP_083138821.1">
    <property type="nucleotide sequence ID" value="NZ_JACKVH010000012.1"/>
</dbReference>
<dbReference type="InterPro" id="IPR051688">
    <property type="entry name" value="USP_A"/>
</dbReference>
<evidence type="ECO:0000313" key="3">
    <source>
        <dbReference type="EMBL" id="MCV7379210.1"/>
    </source>
</evidence>
<dbReference type="PRINTS" id="PR01438">
    <property type="entry name" value="UNVRSLSTRESS"/>
</dbReference>
<evidence type="ECO:0000313" key="4">
    <source>
        <dbReference type="EMBL" id="OQZ89878.1"/>
    </source>
</evidence>
<feature type="domain" description="UspA" evidence="2">
    <location>
        <begin position="22"/>
        <end position="160"/>
    </location>
</feature>
<comment type="similarity">
    <text evidence="1">Belongs to the universal stress protein A family.</text>
</comment>
<evidence type="ECO:0000313" key="6">
    <source>
        <dbReference type="Proteomes" id="UP001141650"/>
    </source>
</evidence>
<dbReference type="EMBL" id="MVHD01000026">
    <property type="protein sequence ID" value="OQZ89878.1"/>
    <property type="molecule type" value="Genomic_DNA"/>
</dbReference>
<accession>A0AA42BY46</accession>
<reference evidence="3" key="2">
    <citation type="submission" date="2020-07" db="EMBL/GenBank/DDBJ databases">
        <authorList>
            <person name="Pettersson B.M.F."/>
            <person name="Behra P.R.K."/>
            <person name="Ramesh M."/>
            <person name="Das S."/>
            <person name="Dasgupta S."/>
            <person name="Kirsebom L.A."/>
        </authorList>
    </citation>
    <scope>NUCLEOTIDE SEQUENCE</scope>
    <source>
        <strain evidence="3">CCUG 55640</strain>
    </source>
</reference>
<dbReference type="CDD" id="cd23944">
    <property type="entry name" value="USP_Rv2623_repeat1"/>
    <property type="match status" value="1"/>
</dbReference>
<feature type="domain" description="UspA" evidence="2">
    <location>
        <begin position="171"/>
        <end position="302"/>
    </location>
</feature>
<dbReference type="Proteomes" id="UP000192319">
    <property type="component" value="Unassembled WGS sequence"/>
</dbReference>
<dbReference type="EMBL" id="JACKVH010000012">
    <property type="protein sequence ID" value="MCV7379210.1"/>
    <property type="molecule type" value="Genomic_DNA"/>
</dbReference>
<dbReference type="InterPro" id="IPR006016">
    <property type="entry name" value="UspA"/>
</dbReference>
<dbReference type="CDD" id="cd23661">
    <property type="entry name" value="USP_Rv2623_repeat2"/>
    <property type="match status" value="1"/>
</dbReference>
<reference evidence="4 5" key="1">
    <citation type="submission" date="2017-02" db="EMBL/GenBank/DDBJ databases">
        <title>The new phylogeny of genus Mycobacterium.</title>
        <authorList>
            <person name="Tortoli E."/>
            <person name="Trovato A."/>
            <person name="Cirillo D.M."/>
        </authorList>
    </citation>
    <scope>NUCLEOTIDE SEQUENCE [LARGE SCALE GENOMIC DNA]</scope>
    <source>
        <strain evidence="4 5">DSM 45230</strain>
    </source>
</reference>
<keyword evidence="5" id="KW-1185">Reference proteome</keyword>
<dbReference type="Pfam" id="PF00582">
    <property type="entry name" value="Usp"/>
    <property type="match status" value="2"/>
</dbReference>
<evidence type="ECO:0000313" key="5">
    <source>
        <dbReference type="Proteomes" id="UP000192319"/>
    </source>
</evidence>
<protein>
    <submittedName>
        <fullName evidence="3">Universal stress protein</fullName>
    </submittedName>
</protein>
<dbReference type="InterPro" id="IPR014729">
    <property type="entry name" value="Rossmann-like_a/b/a_fold"/>
</dbReference>
<reference evidence="3" key="3">
    <citation type="journal article" date="2022" name="BMC Genomics">
        <title>Comparative genome analysis of mycobacteria focusing on tRNA and non-coding RNA.</title>
        <authorList>
            <person name="Behra P.R.K."/>
            <person name="Pettersson B.M.F."/>
            <person name="Ramesh M."/>
            <person name="Das S."/>
            <person name="Dasgupta S."/>
            <person name="Kirsebom L.A."/>
        </authorList>
    </citation>
    <scope>NUCLEOTIDE SEQUENCE</scope>
    <source>
        <strain evidence="3">CCUG 55640</strain>
    </source>
</reference>
<organism evidence="3 6">
    <name type="scientific">Mycobacterium alsense</name>
    <dbReference type="NCBI Taxonomy" id="324058"/>
    <lineage>
        <taxon>Bacteria</taxon>
        <taxon>Bacillati</taxon>
        <taxon>Actinomycetota</taxon>
        <taxon>Actinomycetes</taxon>
        <taxon>Mycobacteriales</taxon>
        <taxon>Mycobacteriaceae</taxon>
        <taxon>Mycobacterium</taxon>
    </lineage>
</organism>
<dbReference type="PANTHER" id="PTHR43010">
    <property type="entry name" value="UNIVERSAL STRESS PROTEIN SLR1230"/>
    <property type="match status" value="1"/>
</dbReference>
<dbReference type="AlphaFoldDB" id="A0AA42BY46"/>
<dbReference type="SUPFAM" id="SSF52402">
    <property type="entry name" value="Adenine nucleotide alpha hydrolases-like"/>
    <property type="match status" value="2"/>
</dbReference>
<dbReference type="Proteomes" id="UP001141650">
    <property type="component" value="Unassembled WGS sequence"/>
</dbReference>
<gene>
    <name evidence="4" type="ORF">BST11_15605</name>
    <name evidence="3" type="ORF">H7K38_11165</name>
</gene>
<dbReference type="InterPro" id="IPR006015">
    <property type="entry name" value="Universal_stress_UspA"/>
</dbReference>
<sequence>MPNVTKKSAKKSAPESAPESAVVVCVDGSAASDAAVAWATREAIMRKLPITLMHAVAPVVVGWPVGQLYAQMPEWQHDGARDVIERARKAVDAASTGARPPEIRTEVVYSGVVAALIEASKEAWMIVAGSEGLGAMGRLLLGSVTTGLLHYAHCPVAVIHESASVDTDAPVLLGIDGSPASEGAIALAFDEASRRGVGLRALHVWSDVGVFPVLGMDWRDREREGEEILAERLAGWQERYPEVHVERLLFCDKPSRWLLEQSEHAQLVVVGSRGRGGFPGMLLGSVSSAVAQSAKVPVIVVRSHR</sequence>
<name>A0AA42BY46_9MYCO</name>
<comment type="caution">
    <text evidence="3">The sequence shown here is derived from an EMBL/GenBank/DDBJ whole genome shotgun (WGS) entry which is preliminary data.</text>
</comment>
<proteinExistence type="inferred from homology"/>
<dbReference type="PANTHER" id="PTHR43010:SF1">
    <property type="entry name" value="USPA DOMAIN-CONTAINING PROTEIN"/>
    <property type="match status" value="1"/>
</dbReference>
<evidence type="ECO:0000259" key="2">
    <source>
        <dbReference type="Pfam" id="PF00582"/>
    </source>
</evidence>
<dbReference type="Gene3D" id="3.40.50.620">
    <property type="entry name" value="HUPs"/>
    <property type="match status" value="2"/>
</dbReference>